<comment type="subcellular location">
    <subcellularLocation>
        <location evidence="1 7">Nucleus</location>
    </subcellularLocation>
</comment>
<feature type="region of interest" description="Disordered" evidence="8">
    <location>
        <begin position="554"/>
        <end position="574"/>
    </location>
</feature>
<dbReference type="PANTHER" id="PTHR11267:SF106">
    <property type="entry name" value="T-RELATED PROTEIN"/>
    <property type="match status" value="1"/>
</dbReference>
<dbReference type="PRINTS" id="PR00938">
    <property type="entry name" value="BRACHYURY"/>
</dbReference>
<feature type="compositionally biased region" description="Low complexity" evidence="8">
    <location>
        <begin position="480"/>
        <end position="499"/>
    </location>
</feature>
<evidence type="ECO:0000259" key="9">
    <source>
        <dbReference type="PROSITE" id="PS50252"/>
    </source>
</evidence>
<dbReference type="FunFam" id="2.60.40.820:FF:000002">
    <property type="entry name" value="T-box transcription factor Brachyury"/>
    <property type="match status" value="1"/>
</dbReference>
<keyword evidence="6 7" id="KW-0539">Nucleus</keyword>
<dbReference type="PROSITE" id="PS50252">
    <property type="entry name" value="TBOX_3"/>
    <property type="match status" value="1"/>
</dbReference>
<dbReference type="GeneID" id="101450397"/>
<organism evidence="11">
    <name type="scientific">Ceratitis capitata</name>
    <name type="common">Mediterranean fruit fly</name>
    <name type="synonym">Tephritis capitata</name>
    <dbReference type="NCBI Taxonomy" id="7213"/>
    <lineage>
        <taxon>Eukaryota</taxon>
        <taxon>Metazoa</taxon>
        <taxon>Ecdysozoa</taxon>
        <taxon>Arthropoda</taxon>
        <taxon>Hexapoda</taxon>
        <taxon>Insecta</taxon>
        <taxon>Pterygota</taxon>
        <taxon>Neoptera</taxon>
        <taxon>Endopterygota</taxon>
        <taxon>Diptera</taxon>
        <taxon>Brachycera</taxon>
        <taxon>Muscomorpha</taxon>
        <taxon>Tephritoidea</taxon>
        <taxon>Tephritidae</taxon>
        <taxon>Ceratitis</taxon>
        <taxon>Ceratitis</taxon>
    </lineage>
</organism>
<reference evidence="11" key="2">
    <citation type="journal article" date="2014" name="BMC Genomics">
        <title>A genomic perspective to assessing quality of mass-reared SIT flies used in Mediterranean fruit fly (Ceratitis capitata) eradication in California.</title>
        <authorList>
            <person name="Calla B."/>
            <person name="Hall B."/>
            <person name="Hou S."/>
            <person name="Geib S.M."/>
        </authorList>
    </citation>
    <scope>NUCLEOTIDE SEQUENCE</scope>
</reference>
<feature type="domain" description="T-box" evidence="9">
    <location>
        <begin position="109"/>
        <end position="282"/>
    </location>
</feature>
<dbReference type="GO" id="GO:0005634">
    <property type="term" value="C:nucleus"/>
    <property type="evidence" value="ECO:0007669"/>
    <property type="project" value="UniProtKB-SubCell"/>
</dbReference>
<dbReference type="GO" id="GO:0000978">
    <property type="term" value="F:RNA polymerase II cis-regulatory region sequence-specific DNA binding"/>
    <property type="evidence" value="ECO:0007669"/>
    <property type="project" value="InterPro"/>
</dbReference>
<keyword evidence="3" id="KW-0805">Transcription regulation</keyword>
<feature type="compositionally biased region" description="Low complexity" evidence="8">
    <location>
        <begin position="14"/>
        <end position="56"/>
    </location>
</feature>
<reference evidence="11" key="1">
    <citation type="submission" date="2013-07" db="EMBL/GenBank/DDBJ databases">
        <authorList>
            <person name="Geib S."/>
        </authorList>
    </citation>
    <scope>NUCLEOTIDE SEQUENCE</scope>
</reference>
<feature type="compositionally biased region" description="Polar residues" evidence="8">
    <location>
        <begin position="57"/>
        <end position="73"/>
    </location>
</feature>
<protein>
    <submittedName>
        <fullName evidence="10">(Mediterranean fruit fly) hypothetical protein</fullName>
    </submittedName>
    <submittedName>
        <fullName evidence="11">T-related protein</fullName>
    </submittedName>
</protein>
<dbReference type="GO" id="GO:0001707">
    <property type="term" value="P:mesoderm formation"/>
    <property type="evidence" value="ECO:0007669"/>
    <property type="project" value="TreeGrafter"/>
</dbReference>
<feature type="compositionally biased region" description="Polar residues" evidence="8">
    <location>
        <begin position="720"/>
        <end position="736"/>
    </location>
</feature>
<dbReference type="KEGG" id="ccat:101450397"/>
<evidence type="ECO:0000256" key="3">
    <source>
        <dbReference type="ARBA" id="ARBA00023015"/>
    </source>
</evidence>
<sequence>MTTSHILSAVDPVGMNSTSNHNTNNNISNMNNGGDNTSVVGAHHNAGSSNNSSNNGVTHSPQHTHHSMATSVSGGNGINAGIRSNMQHLGGSLMTNRSPGMERNPHVSLDDRELWLRFQNLTNEMIVTKNGRRMFPVVKISTSGLDPDAMYSVLLEFVQVDTHRWKYVNGEWVPGGKAEVPPANPIYMHPESPNFGAHWMKEPISFAKVKLTNKTNGNGQIMLNSLHKYEPRVHLVSVDREQRQVVTYTFPETQFIAVTAYQNEEVTSLKIKYNPFAKAFLDAKERPDTLYSHEAPYGWLISPPTHYTSVAQPPPPPASLAVSNSPLGISCDRYGRALSSRVMPTHSAHASPYARPRQVSNMPGSSSPAPGVGGSSVMNGSSGSASPPQQPPSAPHTPTSLKSTHSNLSVGPASNVGQLCSTANAVSPFSGFSSSYSQSSFMPVEPSSSMFSYAGSWQSNGSYWGAPAAVPSVPPTAVPVNVSQSSNSGSASAGRSISAHESPSPTNVGSPTYTSPSPGYTIHHLTPHPSHQYNVAQTAAAAVHAADMYPNAAPSQSYAAPPTHQVYHPTPTSPSHQLYTNVLNAPTALSYPGGSWHNGGGAEYGLYQNAAYGYQPEYIPLVPDLGYTTHPLEPVEVTKSYEDPQAGIYKSPQQQVAGQGGEDDGGRSVLTLECNNSKVDSPSVAVKLETLDSVVTSSHERGSVVANAAATAVLAPSPHTPSGTWTPLTPPQSALQ</sequence>
<keyword evidence="4 7" id="KW-0238">DNA-binding</keyword>
<dbReference type="GO" id="GO:0003007">
    <property type="term" value="P:heart morphogenesis"/>
    <property type="evidence" value="ECO:0007669"/>
    <property type="project" value="TreeGrafter"/>
</dbReference>
<dbReference type="PROSITE" id="PS01264">
    <property type="entry name" value="TBOX_2"/>
    <property type="match status" value="1"/>
</dbReference>
<feature type="region of interest" description="Disordered" evidence="8">
    <location>
        <begin position="480"/>
        <end position="528"/>
    </location>
</feature>
<feature type="region of interest" description="Disordered" evidence="8">
    <location>
        <begin position="715"/>
        <end position="736"/>
    </location>
</feature>
<reference evidence="10" key="3">
    <citation type="submission" date="2020-11" db="EMBL/GenBank/DDBJ databases">
        <authorList>
            <person name="Whitehead M."/>
        </authorList>
    </citation>
    <scope>NUCLEOTIDE SEQUENCE</scope>
    <source>
        <strain evidence="10">EGII</strain>
    </source>
</reference>
<accession>W8C185</accession>
<evidence type="ECO:0000313" key="11">
    <source>
        <dbReference type="EMBL" id="JAC05468.1"/>
    </source>
</evidence>
<dbReference type="InterPro" id="IPR036960">
    <property type="entry name" value="T-box_sf"/>
</dbReference>
<proteinExistence type="evidence at transcript level"/>
<dbReference type="InterPro" id="IPR046360">
    <property type="entry name" value="T-box_DNA-bd"/>
</dbReference>
<dbReference type="InterPro" id="IPR001699">
    <property type="entry name" value="TF_T-box"/>
</dbReference>
<evidence type="ECO:0000313" key="12">
    <source>
        <dbReference type="Proteomes" id="UP000606786"/>
    </source>
</evidence>
<evidence type="ECO:0000256" key="6">
    <source>
        <dbReference type="ARBA" id="ARBA00023242"/>
    </source>
</evidence>
<evidence type="ECO:0000256" key="7">
    <source>
        <dbReference type="PROSITE-ProRule" id="PRU00201"/>
    </source>
</evidence>
<dbReference type="PANTHER" id="PTHR11267">
    <property type="entry name" value="T-BOX PROTEIN-RELATED"/>
    <property type="match status" value="1"/>
</dbReference>
<dbReference type="GO" id="GO:0000981">
    <property type="term" value="F:DNA-binding transcription factor activity, RNA polymerase II-specific"/>
    <property type="evidence" value="ECO:0007669"/>
    <property type="project" value="TreeGrafter"/>
</dbReference>
<dbReference type="GO" id="GO:0045893">
    <property type="term" value="P:positive regulation of DNA-templated transcription"/>
    <property type="evidence" value="ECO:0007669"/>
    <property type="project" value="InterPro"/>
</dbReference>
<dbReference type="Pfam" id="PF00907">
    <property type="entry name" value="T-box"/>
    <property type="match status" value="1"/>
</dbReference>
<dbReference type="InterPro" id="IPR002070">
    <property type="entry name" value="TF_Brachyury"/>
</dbReference>
<dbReference type="SUPFAM" id="SSF49417">
    <property type="entry name" value="p53-like transcription factors"/>
    <property type="match status" value="1"/>
</dbReference>
<dbReference type="Proteomes" id="UP000606786">
    <property type="component" value="Unassembled WGS sequence"/>
</dbReference>
<dbReference type="CTD" id="39349"/>
<evidence type="ECO:0000256" key="8">
    <source>
        <dbReference type="SAM" id="MobiDB-lite"/>
    </source>
</evidence>
<dbReference type="PRINTS" id="PR00937">
    <property type="entry name" value="TBOX"/>
</dbReference>
<dbReference type="PROSITE" id="PS01283">
    <property type="entry name" value="TBOX_1"/>
    <property type="match status" value="1"/>
</dbReference>
<keyword evidence="5" id="KW-0804">Transcription</keyword>
<dbReference type="GO" id="GO:0001708">
    <property type="term" value="P:cell fate specification"/>
    <property type="evidence" value="ECO:0007669"/>
    <property type="project" value="TreeGrafter"/>
</dbReference>
<evidence type="ECO:0000313" key="10">
    <source>
        <dbReference type="EMBL" id="CAD7005137.1"/>
    </source>
</evidence>
<feature type="region of interest" description="Disordered" evidence="8">
    <location>
        <begin position="342"/>
        <end position="410"/>
    </location>
</feature>
<feature type="compositionally biased region" description="Low complexity" evidence="8">
    <location>
        <begin position="363"/>
        <end position="387"/>
    </location>
</feature>
<comment type="caution">
    <text evidence="7">Lacks conserved residue(s) required for the propagation of feature annotation.</text>
</comment>
<keyword evidence="2" id="KW-0217">Developmental protein</keyword>
<keyword evidence="12" id="KW-1185">Reference proteome</keyword>
<dbReference type="EMBL" id="CAJHJT010000034">
    <property type="protein sequence ID" value="CAD7005137.1"/>
    <property type="molecule type" value="Genomic_DNA"/>
</dbReference>
<dbReference type="OrthoDB" id="7442607at2759"/>
<gene>
    <name evidence="11" type="primary">BYN</name>
    <name evidence="10" type="ORF">CCAP1982_LOCUS13499</name>
</gene>
<dbReference type="InterPro" id="IPR008967">
    <property type="entry name" value="p53-like_TF_DNA-bd_sf"/>
</dbReference>
<evidence type="ECO:0000256" key="4">
    <source>
        <dbReference type="ARBA" id="ARBA00023125"/>
    </source>
</evidence>
<dbReference type="AlphaFoldDB" id="W8C185"/>
<dbReference type="EMBL" id="GAMC01001088">
    <property type="protein sequence ID" value="JAC05468.1"/>
    <property type="molecule type" value="mRNA"/>
</dbReference>
<name>W8C185_CERCA</name>
<dbReference type="CDD" id="cd20192">
    <property type="entry name" value="T-box_TBXT_TBX19-like"/>
    <property type="match status" value="1"/>
</dbReference>
<evidence type="ECO:0000256" key="5">
    <source>
        <dbReference type="ARBA" id="ARBA00023163"/>
    </source>
</evidence>
<dbReference type="Gene3D" id="2.60.40.820">
    <property type="entry name" value="Transcription factor, T-box"/>
    <property type="match status" value="1"/>
</dbReference>
<feature type="compositionally biased region" description="Polar residues" evidence="8">
    <location>
        <begin position="501"/>
        <end position="518"/>
    </location>
</feature>
<dbReference type="SMART" id="SM00425">
    <property type="entry name" value="TBOX"/>
    <property type="match status" value="1"/>
</dbReference>
<feature type="region of interest" description="Disordered" evidence="8">
    <location>
        <begin position="1"/>
        <end position="82"/>
    </location>
</feature>
<evidence type="ECO:0000256" key="1">
    <source>
        <dbReference type="ARBA" id="ARBA00004123"/>
    </source>
</evidence>
<dbReference type="InterPro" id="IPR018186">
    <property type="entry name" value="TF_T-box_CS"/>
</dbReference>
<evidence type="ECO:0000256" key="2">
    <source>
        <dbReference type="ARBA" id="ARBA00022473"/>
    </source>
</evidence>
<dbReference type="GO" id="GO:0000785">
    <property type="term" value="C:chromatin"/>
    <property type="evidence" value="ECO:0007669"/>
    <property type="project" value="TreeGrafter"/>
</dbReference>